<name>A0A9J6D9L5_RHIMP</name>
<feature type="domain" description="Argonaute linker 1" evidence="1">
    <location>
        <begin position="97"/>
        <end position="157"/>
    </location>
</feature>
<protein>
    <recommendedName>
        <fullName evidence="1">Argonaute linker 1 domain-containing protein</fullName>
    </recommendedName>
</protein>
<reference evidence="2" key="2">
    <citation type="submission" date="2021-09" db="EMBL/GenBank/DDBJ databases">
        <authorList>
            <person name="Jia N."/>
            <person name="Wang J."/>
            <person name="Shi W."/>
            <person name="Du L."/>
            <person name="Sun Y."/>
            <person name="Zhan W."/>
            <person name="Jiang J."/>
            <person name="Wang Q."/>
            <person name="Zhang B."/>
            <person name="Ji P."/>
            <person name="Sakyi L.B."/>
            <person name="Cui X."/>
            <person name="Yuan T."/>
            <person name="Jiang B."/>
            <person name="Yang W."/>
            <person name="Lam T.T.-Y."/>
            <person name="Chang Q."/>
            <person name="Ding S."/>
            <person name="Wang X."/>
            <person name="Zhu J."/>
            <person name="Ruan X."/>
            <person name="Zhao L."/>
            <person name="Wei J."/>
            <person name="Que T."/>
            <person name="Du C."/>
            <person name="Cheng J."/>
            <person name="Dai P."/>
            <person name="Han X."/>
            <person name="Huang E."/>
            <person name="Gao Y."/>
            <person name="Liu J."/>
            <person name="Shao H."/>
            <person name="Ye R."/>
            <person name="Li L."/>
            <person name="Wei W."/>
            <person name="Wang X."/>
            <person name="Wang C."/>
            <person name="Huo Q."/>
            <person name="Li W."/>
            <person name="Guo W."/>
            <person name="Chen H."/>
            <person name="Chen S."/>
            <person name="Zhou L."/>
            <person name="Zhou L."/>
            <person name="Ni X."/>
            <person name="Tian J."/>
            <person name="Zhou Y."/>
            <person name="Sheng Y."/>
            <person name="Liu T."/>
            <person name="Pan Y."/>
            <person name="Xia L."/>
            <person name="Li J."/>
            <person name="Zhao F."/>
            <person name="Cao W."/>
        </authorList>
    </citation>
    <scope>NUCLEOTIDE SEQUENCE</scope>
    <source>
        <strain evidence="2">Rmic-2018</strain>
        <tissue evidence="2">Larvae</tissue>
    </source>
</reference>
<dbReference type="Proteomes" id="UP000821866">
    <property type="component" value="Chromosome 8"/>
</dbReference>
<gene>
    <name evidence="2" type="ORF">HPB51_012090</name>
</gene>
<proteinExistence type="predicted"/>
<dbReference type="AlphaFoldDB" id="A0A9J6D9L5"/>
<organism evidence="2 3">
    <name type="scientific">Rhipicephalus microplus</name>
    <name type="common">Cattle tick</name>
    <name type="synonym">Boophilus microplus</name>
    <dbReference type="NCBI Taxonomy" id="6941"/>
    <lineage>
        <taxon>Eukaryota</taxon>
        <taxon>Metazoa</taxon>
        <taxon>Ecdysozoa</taxon>
        <taxon>Arthropoda</taxon>
        <taxon>Chelicerata</taxon>
        <taxon>Arachnida</taxon>
        <taxon>Acari</taxon>
        <taxon>Parasitiformes</taxon>
        <taxon>Ixodida</taxon>
        <taxon>Ixodoidea</taxon>
        <taxon>Ixodidae</taxon>
        <taxon>Rhipicephalinae</taxon>
        <taxon>Rhipicephalus</taxon>
        <taxon>Boophilus</taxon>
    </lineage>
</organism>
<dbReference type="EMBL" id="JABSTU010000010">
    <property type="protein sequence ID" value="KAH8018771.1"/>
    <property type="molecule type" value="Genomic_DNA"/>
</dbReference>
<dbReference type="SUPFAM" id="SSF101690">
    <property type="entry name" value="PAZ domain"/>
    <property type="match status" value="1"/>
</dbReference>
<dbReference type="Pfam" id="PF08699">
    <property type="entry name" value="ArgoL1"/>
    <property type="match status" value="1"/>
</dbReference>
<dbReference type="Pfam" id="PF16486">
    <property type="entry name" value="ArgoN"/>
    <property type="match status" value="1"/>
</dbReference>
<dbReference type="InterPro" id="IPR014811">
    <property type="entry name" value="ArgoL1"/>
</dbReference>
<reference evidence="2" key="1">
    <citation type="journal article" date="2020" name="Cell">
        <title>Large-Scale Comparative Analyses of Tick Genomes Elucidate Their Genetic Diversity and Vector Capacities.</title>
        <authorList>
            <consortium name="Tick Genome and Microbiome Consortium (TIGMIC)"/>
            <person name="Jia N."/>
            <person name="Wang J."/>
            <person name="Shi W."/>
            <person name="Du L."/>
            <person name="Sun Y."/>
            <person name="Zhan W."/>
            <person name="Jiang J.F."/>
            <person name="Wang Q."/>
            <person name="Zhang B."/>
            <person name="Ji P."/>
            <person name="Bell-Sakyi L."/>
            <person name="Cui X.M."/>
            <person name="Yuan T.T."/>
            <person name="Jiang B.G."/>
            <person name="Yang W.F."/>
            <person name="Lam T.T."/>
            <person name="Chang Q.C."/>
            <person name="Ding S.J."/>
            <person name="Wang X.J."/>
            <person name="Zhu J.G."/>
            <person name="Ruan X.D."/>
            <person name="Zhao L."/>
            <person name="Wei J.T."/>
            <person name="Ye R.Z."/>
            <person name="Que T.C."/>
            <person name="Du C.H."/>
            <person name="Zhou Y.H."/>
            <person name="Cheng J.X."/>
            <person name="Dai P.F."/>
            <person name="Guo W.B."/>
            <person name="Han X.H."/>
            <person name="Huang E.J."/>
            <person name="Li L.F."/>
            <person name="Wei W."/>
            <person name="Gao Y.C."/>
            <person name="Liu J.Z."/>
            <person name="Shao H.Z."/>
            <person name="Wang X."/>
            <person name="Wang C.C."/>
            <person name="Yang T.C."/>
            <person name="Huo Q.B."/>
            <person name="Li W."/>
            <person name="Chen H.Y."/>
            <person name="Chen S.E."/>
            <person name="Zhou L.G."/>
            <person name="Ni X.B."/>
            <person name="Tian J.H."/>
            <person name="Sheng Y."/>
            <person name="Liu T."/>
            <person name="Pan Y.S."/>
            <person name="Xia L.Y."/>
            <person name="Li J."/>
            <person name="Zhao F."/>
            <person name="Cao W.C."/>
        </authorList>
    </citation>
    <scope>NUCLEOTIDE SEQUENCE</scope>
    <source>
        <strain evidence="2">Rmic-2018</strain>
    </source>
</reference>
<evidence type="ECO:0000313" key="3">
    <source>
        <dbReference type="Proteomes" id="UP000821866"/>
    </source>
</evidence>
<sequence>MANHFSVELPAGNVYYYDVEISENNEEANIPKKHKYRCISTKVNWLAIEQLGKKYHLDFRNCGPVFDGRKNLYTRRELKFRERTFVVDLEEDQRAQKFVTDSVDSNRPVLLQATVSEPGGLSGGGFEVWFGNYTSVLPAQWKAMLNVDMSATTLCEPQPVTSFMCKSLSDGRGDMTAADFRDLQDFQKVRLNKELKDLGVKASTPL</sequence>
<dbReference type="PANTHER" id="PTHR22891">
    <property type="entry name" value="EUKARYOTIC TRANSLATION INITIATION FACTOR 2C"/>
    <property type="match status" value="1"/>
</dbReference>
<dbReference type="VEuPathDB" id="VectorBase:LOC119175597"/>
<accession>A0A9J6D9L5</accession>
<keyword evidence="3" id="KW-1185">Reference proteome</keyword>
<evidence type="ECO:0000313" key="2">
    <source>
        <dbReference type="EMBL" id="KAH8018771.1"/>
    </source>
</evidence>
<dbReference type="SMART" id="SM01163">
    <property type="entry name" value="DUF1785"/>
    <property type="match status" value="1"/>
</dbReference>
<dbReference type="InterPro" id="IPR036085">
    <property type="entry name" value="PAZ_dom_sf"/>
</dbReference>
<dbReference type="InterPro" id="IPR032474">
    <property type="entry name" value="Argonaute_N"/>
</dbReference>
<evidence type="ECO:0000259" key="1">
    <source>
        <dbReference type="SMART" id="SM01163"/>
    </source>
</evidence>
<comment type="caution">
    <text evidence="2">The sequence shown here is derived from an EMBL/GenBank/DDBJ whole genome shotgun (WGS) entry which is preliminary data.</text>
</comment>